<name>A0ACD0NR76_9BASI</name>
<gene>
    <name evidence="1" type="ORF">IE53DRAFT_333980</name>
</gene>
<sequence length="422" mass="46179">MTSSFDPFQPVILSHPEAPKLQAHILPYGLVVQKLVLVGRDEEVHDLIVGPQDPRDHKLKGRNFFGPIIGRFANRLPAGKSTFTTQEGEKVEIDLPEFSSKGVCLHGGPELASENEFTSIEQPGPFDRAIWQPIHPSNSQLFHQLESSVPPSSSALFAIESPDGDQGYPGRLRVEVTFTLSPASADAAGSLTTNYRAKIIPSSSSTRKVVTPINLTQHWGFNLSSSSTSPQAVAEKNRIDQHTFRLVPPEGSTLYRLGLDEDMLPTGELIDCSQVQENEGRHDWNTEGGKKIQDGSPANGYDHFYLWGKPSQGDPSDLRAILSSETTGITLRFRTNQPGTQLYTTEGQPESPADGEKCGGAMKVIHRKHSAQPGEGNGRRSCAMIEFGGPHCGFLIKSLRELGGKETLLQEGQTYDNWVTIE</sequence>
<evidence type="ECO:0000313" key="1">
    <source>
        <dbReference type="EMBL" id="PWN48306.1"/>
    </source>
</evidence>
<dbReference type="EMBL" id="KZ820229">
    <property type="protein sequence ID" value="PWN48306.1"/>
    <property type="molecule type" value="Genomic_DNA"/>
</dbReference>
<keyword evidence="2" id="KW-1185">Reference proteome</keyword>
<feature type="non-terminal residue" evidence="1">
    <location>
        <position position="422"/>
    </location>
</feature>
<proteinExistence type="predicted"/>
<evidence type="ECO:0000313" key="2">
    <source>
        <dbReference type="Proteomes" id="UP000245626"/>
    </source>
</evidence>
<reference evidence="1 2" key="1">
    <citation type="journal article" date="2018" name="Mol. Biol. Evol.">
        <title>Broad Genomic Sampling Reveals a Smut Pathogenic Ancestry of the Fungal Clade Ustilaginomycotina.</title>
        <authorList>
            <person name="Kijpornyongpan T."/>
            <person name="Mondo S.J."/>
            <person name="Barry K."/>
            <person name="Sandor L."/>
            <person name="Lee J."/>
            <person name="Lipzen A."/>
            <person name="Pangilinan J."/>
            <person name="LaButti K."/>
            <person name="Hainaut M."/>
            <person name="Henrissat B."/>
            <person name="Grigoriev I.V."/>
            <person name="Spatafora J.W."/>
            <person name="Aime M.C."/>
        </authorList>
    </citation>
    <scope>NUCLEOTIDE SEQUENCE [LARGE SCALE GENOMIC DNA]</scope>
    <source>
        <strain evidence="1 2">SA 807</strain>
    </source>
</reference>
<dbReference type="Proteomes" id="UP000245626">
    <property type="component" value="Unassembled WGS sequence"/>
</dbReference>
<protein>
    <submittedName>
        <fullName evidence="1">Galactose mutarotase-like protein</fullName>
    </submittedName>
</protein>
<organism evidence="1 2">
    <name type="scientific">Violaceomyces palustris</name>
    <dbReference type="NCBI Taxonomy" id="1673888"/>
    <lineage>
        <taxon>Eukaryota</taxon>
        <taxon>Fungi</taxon>
        <taxon>Dikarya</taxon>
        <taxon>Basidiomycota</taxon>
        <taxon>Ustilaginomycotina</taxon>
        <taxon>Ustilaginomycetes</taxon>
        <taxon>Violaceomycetales</taxon>
        <taxon>Violaceomycetaceae</taxon>
        <taxon>Violaceomyces</taxon>
    </lineage>
</organism>
<accession>A0ACD0NR76</accession>